<sequence length="93" mass="10853">MLKLMVLEQQADQLPDLLTHRLVRSCVKITGQANIPWIRRPLRFKRQETLFPGHEVASDLAQRVAGIIPRWECTGSRHWFAKKRAECNGYIEQ</sequence>
<reference evidence="1" key="1">
    <citation type="submission" date="2020-01" db="EMBL/GenBank/DDBJ databases">
        <authorList>
            <person name="Qin S."/>
        </authorList>
    </citation>
    <scope>NUCLEOTIDE SEQUENCE</scope>
    <source>
        <strain evidence="1">CVir17-16-YZ6g</strain>
        <plasmid evidence="1">p17-15-vir-like</plasmid>
    </source>
</reference>
<accession>A0A8B0STS7</accession>
<proteinExistence type="predicted"/>
<organism evidence="1">
    <name type="scientific">Klebsiella pneumoniae</name>
    <dbReference type="NCBI Taxonomy" id="573"/>
    <lineage>
        <taxon>Bacteria</taxon>
        <taxon>Pseudomonadati</taxon>
        <taxon>Pseudomonadota</taxon>
        <taxon>Gammaproteobacteria</taxon>
        <taxon>Enterobacterales</taxon>
        <taxon>Enterobacteriaceae</taxon>
        <taxon>Klebsiella/Raoultella group</taxon>
        <taxon>Klebsiella</taxon>
        <taxon>Klebsiella pneumoniae complex</taxon>
    </lineage>
</organism>
<dbReference type="AlphaFoldDB" id="A0A8B0STS7"/>
<protein>
    <submittedName>
        <fullName evidence="1">Uncharacterized protein</fullName>
    </submittedName>
</protein>
<dbReference type="EMBL" id="MN956836">
    <property type="protein sequence ID" value="QTX14765.1"/>
    <property type="molecule type" value="Genomic_DNA"/>
</dbReference>
<evidence type="ECO:0000313" key="1">
    <source>
        <dbReference type="EMBL" id="QTX14765.1"/>
    </source>
</evidence>
<name>A0A8B0STS7_KLEPN</name>
<keyword evidence="1" id="KW-0614">Plasmid</keyword>
<geneLocation type="plasmid" evidence="1">
    <name>p17-15-vir-like</name>
</geneLocation>